<sequence>MNRKKHMPSENRNQVSDGIFSRGKYGREVFCVPNGKPESSLYRGIMMRTA</sequence>
<gene>
    <name evidence="1" type="ordered locus">NGK_1249</name>
</gene>
<accession>B4RM89</accession>
<dbReference type="HOGENOM" id="CLU_3120204_0_0_4"/>
<dbReference type="EMBL" id="CP001050">
    <property type="protein sequence ID" value="ACF29925.1"/>
    <property type="molecule type" value="Genomic_DNA"/>
</dbReference>
<dbReference type="Proteomes" id="UP000002564">
    <property type="component" value="Chromosome"/>
</dbReference>
<evidence type="ECO:0000313" key="2">
    <source>
        <dbReference type="Proteomes" id="UP000002564"/>
    </source>
</evidence>
<reference evidence="1 2" key="1">
    <citation type="journal article" date="2008" name="J. Bacteriol.">
        <title>Complete genome sequence of Neisseria gonorrhoeae NCCP11945.</title>
        <authorList>
            <person name="Chung G.T."/>
            <person name="Yoo J.S."/>
            <person name="Oh H.B."/>
            <person name="Lee Y.S."/>
            <person name="Cha S.H."/>
            <person name="Kim S.J."/>
            <person name="Yoo C.K."/>
        </authorList>
    </citation>
    <scope>NUCLEOTIDE SEQUENCE [LARGE SCALE GENOMIC DNA]</scope>
    <source>
        <strain evidence="1 2">NCCP11945</strain>
    </source>
</reference>
<dbReference type="KEGG" id="ngk:NGK_1249"/>
<protein>
    <submittedName>
        <fullName evidence="1">Uncharacterized protein</fullName>
    </submittedName>
</protein>
<evidence type="ECO:0000313" key="1">
    <source>
        <dbReference type="EMBL" id="ACF29925.1"/>
    </source>
</evidence>
<organism evidence="1 2">
    <name type="scientific">Neisseria gonorrhoeae (strain NCCP11945)</name>
    <dbReference type="NCBI Taxonomy" id="521006"/>
    <lineage>
        <taxon>Bacteria</taxon>
        <taxon>Pseudomonadati</taxon>
        <taxon>Pseudomonadota</taxon>
        <taxon>Betaproteobacteria</taxon>
        <taxon>Neisseriales</taxon>
        <taxon>Neisseriaceae</taxon>
        <taxon>Neisseria</taxon>
    </lineage>
</organism>
<proteinExistence type="predicted"/>
<name>B4RM89_NEIG2</name>
<dbReference type="AlphaFoldDB" id="B4RM89"/>